<keyword evidence="2" id="KW-0808">Transferase</keyword>
<dbReference type="GO" id="GO:0030246">
    <property type="term" value="F:carbohydrate binding"/>
    <property type="evidence" value="ECO:0007669"/>
    <property type="project" value="InterPro"/>
</dbReference>
<dbReference type="EC" id="2.4.1.49" evidence="2"/>
<dbReference type="EMBL" id="BBRZ01000055">
    <property type="protein sequence ID" value="GAM57490.1"/>
    <property type="molecule type" value="Genomic_DNA"/>
</dbReference>
<reference evidence="2 3" key="2">
    <citation type="submission" date="2015-01" db="EMBL/GenBank/DDBJ databases">
        <authorList>
            <consortium name="NBRP consortium"/>
            <person name="Sawabe T."/>
            <person name="Meirelles P."/>
            <person name="Feng G."/>
            <person name="Sayaka M."/>
            <person name="Hattori M."/>
            <person name="Ohkuma M."/>
        </authorList>
    </citation>
    <scope>NUCLEOTIDE SEQUENCE [LARGE SCALE GENOMIC DNA]</scope>
    <source>
        <strain evidence="3">JCM 19231</strain>
    </source>
</reference>
<dbReference type="GO" id="GO:0050102">
    <property type="term" value="F:cellodextrin phosphorylase activity"/>
    <property type="evidence" value="ECO:0007669"/>
    <property type="project" value="UniProtKB-EC"/>
</dbReference>
<dbReference type="SUPFAM" id="SSF74650">
    <property type="entry name" value="Galactose mutarotase-like"/>
    <property type="match status" value="1"/>
</dbReference>
<dbReference type="InterPro" id="IPR037018">
    <property type="entry name" value="GH65_N"/>
</dbReference>
<proteinExistence type="predicted"/>
<dbReference type="GO" id="GO:0005975">
    <property type="term" value="P:carbohydrate metabolic process"/>
    <property type="evidence" value="ECO:0007669"/>
    <property type="project" value="InterPro"/>
</dbReference>
<keyword evidence="3" id="KW-1185">Reference proteome</keyword>
<dbReference type="Proteomes" id="UP000031671">
    <property type="component" value="Unassembled WGS sequence"/>
</dbReference>
<feature type="domain" description="Glycosyl hydrolase 94 supersandwich" evidence="1">
    <location>
        <begin position="12"/>
        <end position="233"/>
    </location>
</feature>
<evidence type="ECO:0000313" key="3">
    <source>
        <dbReference type="Proteomes" id="UP000031671"/>
    </source>
</evidence>
<accession>A0A0B8NSL5</accession>
<protein>
    <submittedName>
        <fullName evidence="2">Cellodextrin-phosphorylase</fullName>
        <ecNumber evidence="2">2.4.1.49</ecNumber>
    </submittedName>
</protein>
<reference evidence="2 3" key="1">
    <citation type="submission" date="2015-01" db="EMBL/GenBank/DDBJ databases">
        <title>Vibrio sp. C1 JCM 19231 whole genome shotgun sequence.</title>
        <authorList>
            <person name="Sawabe T."/>
            <person name="Meirelles P."/>
            <person name="Feng G."/>
            <person name="Sayaka M."/>
            <person name="Hattori M."/>
            <person name="Ohkuma M."/>
        </authorList>
    </citation>
    <scope>NUCLEOTIDE SEQUENCE [LARGE SCALE GENOMIC DNA]</scope>
    <source>
        <strain evidence="3">JCM 19231</strain>
    </source>
</reference>
<name>A0A0B8NSL5_9VIBR</name>
<dbReference type="InterPro" id="IPR010383">
    <property type="entry name" value="Glyco_hydrolase_94_b-supersand"/>
</dbReference>
<evidence type="ECO:0000313" key="2">
    <source>
        <dbReference type="EMBL" id="GAM57490.1"/>
    </source>
</evidence>
<comment type="caution">
    <text evidence="2">The sequence shown here is derived from an EMBL/GenBank/DDBJ whole genome shotgun (WGS) entry which is preliminary data.</text>
</comment>
<dbReference type="InterPro" id="IPR011013">
    <property type="entry name" value="Gal_mutarotase_sf_dom"/>
</dbReference>
<dbReference type="InterPro" id="IPR052047">
    <property type="entry name" value="GH94_Enzymes"/>
</dbReference>
<organism evidence="2 3">
    <name type="scientific">Vibrio ishigakensis</name>
    <dbReference type="NCBI Taxonomy" id="1481914"/>
    <lineage>
        <taxon>Bacteria</taxon>
        <taxon>Pseudomonadati</taxon>
        <taxon>Pseudomonadota</taxon>
        <taxon>Gammaproteobacteria</taxon>
        <taxon>Vibrionales</taxon>
        <taxon>Vibrionaceae</taxon>
        <taxon>Vibrio</taxon>
    </lineage>
</organism>
<sequence>MMKFGYFDDKNKEYVAITPCTPIKWCNYVGTLGFGGLVDSNGGILLCKGDPALNRITKYIAQLPNSEFKGSTIYLKVTDASGKQEIFSPFFTPTLKPLDKFENHTGLSYTRIISEAFGVRCEVTFFVPSDDEVLLQDIRVTNISGTELHIDVVPVIEFTHFDALKQLLNADWVPQTMTLKAHQDGEHTVLEQYAFMKRDYAVNLVTADRPVTSFDGDRAQFLGEYGYGSWAAPRPSLKLS</sequence>
<dbReference type="Pfam" id="PF06165">
    <property type="entry name" value="GH94_b-supersand"/>
    <property type="match status" value="1"/>
</dbReference>
<gene>
    <name evidence="2" type="ORF">JCM19231_2639</name>
</gene>
<dbReference type="Gene3D" id="2.70.98.40">
    <property type="entry name" value="Glycoside hydrolase, family 65, N-terminal domain"/>
    <property type="match status" value="1"/>
</dbReference>
<dbReference type="AlphaFoldDB" id="A0A0B8NSL5"/>
<dbReference type="PANTHER" id="PTHR37469:SF2">
    <property type="entry name" value="CELLOBIONIC ACID PHOSPHORYLASE"/>
    <property type="match status" value="1"/>
</dbReference>
<dbReference type="PANTHER" id="PTHR37469">
    <property type="entry name" value="CELLOBIONIC ACID PHOSPHORYLASE-RELATED"/>
    <property type="match status" value="1"/>
</dbReference>
<evidence type="ECO:0000259" key="1">
    <source>
        <dbReference type="Pfam" id="PF06165"/>
    </source>
</evidence>
<keyword evidence="2" id="KW-0328">Glycosyltransferase</keyword>